<dbReference type="AlphaFoldDB" id="A0AAV9J827"/>
<reference evidence="1 2" key="1">
    <citation type="submission" date="2021-11" db="EMBL/GenBank/DDBJ databases">
        <title>Black yeast isolated from Biological Soil Crust.</title>
        <authorList>
            <person name="Kurbessoian T."/>
        </authorList>
    </citation>
    <scope>NUCLEOTIDE SEQUENCE [LARGE SCALE GENOMIC DNA]</scope>
    <source>
        <strain evidence="1 2">CCFEE 5522</strain>
    </source>
</reference>
<protein>
    <submittedName>
        <fullName evidence="1">Uncharacterized protein</fullName>
    </submittedName>
</protein>
<gene>
    <name evidence="1" type="ORF">LTR36_008801</name>
</gene>
<proteinExistence type="predicted"/>
<comment type="caution">
    <text evidence="1">The sequence shown here is derived from an EMBL/GenBank/DDBJ whole genome shotgun (WGS) entry which is preliminary data.</text>
</comment>
<accession>A0AAV9J827</accession>
<dbReference type="PANTHER" id="PTHR38886">
    <property type="entry name" value="SESA DOMAIN-CONTAINING PROTEIN"/>
    <property type="match status" value="1"/>
</dbReference>
<organism evidence="1 2">
    <name type="scientific">Oleoguttula mirabilis</name>
    <dbReference type="NCBI Taxonomy" id="1507867"/>
    <lineage>
        <taxon>Eukaryota</taxon>
        <taxon>Fungi</taxon>
        <taxon>Dikarya</taxon>
        <taxon>Ascomycota</taxon>
        <taxon>Pezizomycotina</taxon>
        <taxon>Dothideomycetes</taxon>
        <taxon>Dothideomycetidae</taxon>
        <taxon>Mycosphaerellales</taxon>
        <taxon>Teratosphaeriaceae</taxon>
        <taxon>Oleoguttula</taxon>
    </lineage>
</organism>
<keyword evidence="2" id="KW-1185">Reference proteome</keyword>
<dbReference type="PANTHER" id="PTHR38886:SF1">
    <property type="entry name" value="NACHT-NTPASE AND P-LOOP NTPASES N-TERMINAL DOMAIN-CONTAINING PROTEIN"/>
    <property type="match status" value="1"/>
</dbReference>
<dbReference type="EMBL" id="JAVFHQ010000060">
    <property type="protein sequence ID" value="KAK4540859.1"/>
    <property type="molecule type" value="Genomic_DNA"/>
</dbReference>
<dbReference type="Proteomes" id="UP001324427">
    <property type="component" value="Unassembled WGS sequence"/>
</dbReference>
<sequence length="148" mass="16881">MPIAFGFSVGDFIGGVEFICALIEALQESAGSSSRYTRVVDALESSKDVLTQLEGLHLHQQWKSEVDKILKRYEDTTLIFAKKLAKYDRFLGNQASRSSFKTILRQIQWQRYGEKEVVWLQDQLQQHSSALQVVLFRAKQYVSCGSSE</sequence>
<evidence type="ECO:0000313" key="1">
    <source>
        <dbReference type="EMBL" id="KAK4540859.1"/>
    </source>
</evidence>
<evidence type="ECO:0000313" key="2">
    <source>
        <dbReference type="Proteomes" id="UP001324427"/>
    </source>
</evidence>
<name>A0AAV9J827_9PEZI</name>